<evidence type="ECO:0000256" key="6">
    <source>
        <dbReference type="ARBA" id="ARBA00023136"/>
    </source>
</evidence>
<comment type="subcellular location">
    <subcellularLocation>
        <location evidence="1">Cell membrane</location>
        <topology evidence="1">Multi-pass membrane protein</topology>
    </subcellularLocation>
</comment>
<dbReference type="STRING" id="1246626.BleG1_3251"/>
<sequence>MKANDVILQTVSKVAVFIILTYGVHLFLAGHYEPGGGFVGGLVLASAFVLLLLSFDIDTVRKGMPIDFKLLAAVGAFLSVGTGLAALAFGVPFLSQTEVSATLPILGEIPLASVVLFEAGVAFAVIGTVVTIIISISEDV</sequence>
<dbReference type="Proteomes" id="UP000027142">
    <property type="component" value="Chromosome"/>
</dbReference>
<organism evidence="9 10">
    <name type="scientific">Shouchella lehensis G1</name>
    <dbReference type="NCBI Taxonomy" id="1246626"/>
    <lineage>
        <taxon>Bacteria</taxon>
        <taxon>Bacillati</taxon>
        <taxon>Bacillota</taxon>
        <taxon>Bacilli</taxon>
        <taxon>Bacillales</taxon>
        <taxon>Bacillaceae</taxon>
        <taxon>Shouchella</taxon>
    </lineage>
</organism>
<keyword evidence="4 7" id="KW-0812">Transmembrane</keyword>
<dbReference type="KEGG" id="ble:BleG1_3251"/>
<dbReference type="InterPro" id="IPR050622">
    <property type="entry name" value="CPA3_antiporter_subunitB"/>
</dbReference>
<evidence type="ECO:0000313" key="10">
    <source>
        <dbReference type="Proteomes" id="UP000027142"/>
    </source>
</evidence>
<dbReference type="NCBIfam" id="NF009223">
    <property type="entry name" value="PRK12573.1"/>
    <property type="match status" value="1"/>
</dbReference>
<dbReference type="RefSeq" id="WP_038483116.1">
    <property type="nucleotide sequence ID" value="NZ_CP003923.1"/>
</dbReference>
<evidence type="ECO:0000313" key="9">
    <source>
        <dbReference type="EMBL" id="AIC95798.1"/>
    </source>
</evidence>
<reference evidence="9 10" key="1">
    <citation type="journal article" date="2014" name="Gene">
        <title>A comparative genomic analysis of the alkalitolerant soil bacterium Bacillus lehensis G1.</title>
        <authorList>
            <person name="Noor Y.M."/>
            <person name="Samsulrizal N.H."/>
            <person name="Jema'on N.A."/>
            <person name="Low K.O."/>
            <person name="Ramli A.N."/>
            <person name="Alias N.I."/>
            <person name="Damis S.I."/>
            <person name="Fuzi S.F."/>
            <person name="Isa M.N."/>
            <person name="Murad A.M."/>
            <person name="Raih M.F."/>
            <person name="Bakar F.D."/>
            <person name="Najimudin N."/>
            <person name="Mahadi N.M."/>
            <person name="Illias R.M."/>
        </authorList>
    </citation>
    <scope>NUCLEOTIDE SEQUENCE [LARGE SCALE GENOMIC DNA]</scope>
    <source>
        <strain evidence="9 10">G1</strain>
    </source>
</reference>
<evidence type="ECO:0000256" key="7">
    <source>
        <dbReference type="SAM" id="Phobius"/>
    </source>
</evidence>
<dbReference type="HOGENOM" id="CLU_101659_1_1_9"/>
<evidence type="ECO:0000256" key="1">
    <source>
        <dbReference type="ARBA" id="ARBA00004651"/>
    </source>
</evidence>
<evidence type="ECO:0000259" key="8">
    <source>
        <dbReference type="Pfam" id="PF04039"/>
    </source>
</evidence>
<dbReference type="GO" id="GO:0005886">
    <property type="term" value="C:plasma membrane"/>
    <property type="evidence" value="ECO:0007669"/>
    <property type="project" value="UniProtKB-SubCell"/>
</dbReference>
<proteinExistence type="inferred from homology"/>
<dbReference type="EMBL" id="CP003923">
    <property type="protein sequence ID" value="AIC95798.1"/>
    <property type="molecule type" value="Genomic_DNA"/>
</dbReference>
<dbReference type="OrthoDB" id="9798859at2"/>
<evidence type="ECO:0000256" key="3">
    <source>
        <dbReference type="ARBA" id="ARBA00022475"/>
    </source>
</evidence>
<dbReference type="InterPro" id="IPR007182">
    <property type="entry name" value="MnhB"/>
</dbReference>
<dbReference type="Pfam" id="PF04039">
    <property type="entry name" value="MnhB"/>
    <property type="match status" value="1"/>
</dbReference>
<dbReference type="PANTHER" id="PTHR33932">
    <property type="entry name" value="NA(+)/H(+) ANTIPORTER SUBUNIT B"/>
    <property type="match status" value="1"/>
</dbReference>
<keyword evidence="10" id="KW-1185">Reference proteome</keyword>
<feature type="transmembrane region" description="Helical" evidence="7">
    <location>
        <begin position="12"/>
        <end position="32"/>
    </location>
</feature>
<dbReference type="PATRIC" id="fig|1246626.3.peg.3226"/>
<feature type="transmembrane region" description="Helical" evidence="7">
    <location>
        <begin position="70"/>
        <end position="94"/>
    </location>
</feature>
<name>A0A060M5G1_9BACI</name>
<comment type="similarity">
    <text evidence="2">Belongs to the CPA3 antiporters (TC 2.A.63) subunit B family.</text>
</comment>
<feature type="transmembrane region" description="Helical" evidence="7">
    <location>
        <begin position="114"/>
        <end position="136"/>
    </location>
</feature>
<evidence type="ECO:0000256" key="4">
    <source>
        <dbReference type="ARBA" id="ARBA00022692"/>
    </source>
</evidence>
<keyword evidence="3" id="KW-1003">Cell membrane</keyword>
<accession>A0A060M5G1</accession>
<keyword evidence="6 7" id="KW-0472">Membrane</keyword>
<keyword evidence="5 7" id="KW-1133">Transmembrane helix</keyword>
<evidence type="ECO:0000256" key="2">
    <source>
        <dbReference type="ARBA" id="ARBA00009425"/>
    </source>
</evidence>
<evidence type="ECO:0000256" key="5">
    <source>
        <dbReference type="ARBA" id="ARBA00022989"/>
    </source>
</evidence>
<dbReference type="PANTHER" id="PTHR33932:SF4">
    <property type="entry name" value="NA(+)_H(+) ANTIPORTER SUBUNIT B"/>
    <property type="match status" value="1"/>
</dbReference>
<protein>
    <submittedName>
        <fullName evidence="9">Antiporter subunit mnhB2</fullName>
    </submittedName>
</protein>
<feature type="domain" description="Na+/H+ antiporter MnhB subunit-related protein" evidence="8">
    <location>
        <begin position="7"/>
        <end position="131"/>
    </location>
</feature>
<feature type="transmembrane region" description="Helical" evidence="7">
    <location>
        <begin position="38"/>
        <end position="58"/>
    </location>
</feature>
<dbReference type="eggNOG" id="COG2111">
    <property type="taxonomic scope" value="Bacteria"/>
</dbReference>
<gene>
    <name evidence="9" type="ORF">BleG1_3251</name>
</gene>
<dbReference type="AlphaFoldDB" id="A0A060M5G1"/>